<accession>A0A6F8Y3Y9</accession>
<evidence type="ECO:0000313" key="3">
    <source>
        <dbReference type="Proteomes" id="UP000502508"/>
    </source>
</evidence>
<dbReference type="AlphaFoldDB" id="A0A6F8Y3Y9"/>
<feature type="compositionally biased region" description="Gly residues" evidence="1">
    <location>
        <begin position="9"/>
        <end position="19"/>
    </location>
</feature>
<feature type="region of interest" description="Disordered" evidence="1">
    <location>
        <begin position="1"/>
        <end position="38"/>
    </location>
</feature>
<dbReference type="KEGG" id="pfla:Pflav_072250"/>
<reference evidence="2 3" key="1">
    <citation type="submission" date="2020-03" db="EMBL/GenBank/DDBJ databases">
        <title>Whole genome shotgun sequence of Phytohabitans flavus NBRC 107702.</title>
        <authorList>
            <person name="Komaki H."/>
            <person name="Tamura T."/>
        </authorList>
    </citation>
    <scope>NUCLEOTIDE SEQUENCE [LARGE SCALE GENOMIC DNA]</scope>
    <source>
        <strain evidence="2 3">NBRC 107702</strain>
    </source>
</reference>
<evidence type="ECO:0000256" key="1">
    <source>
        <dbReference type="SAM" id="MobiDB-lite"/>
    </source>
</evidence>
<evidence type="ECO:0000313" key="2">
    <source>
        <dbReference type="EMBL" id="BCB80815.1"/>
    </source>
</evidence>
<keyword evidence="3" id="KW-1185">Reference proteome</keyword>
<sequence length="63" mass="6298">MHVWQGRTGTAGGRCGSGEDGARGGGDKHTCGGGAGERSWAGKHALLTFVGGGRKWVPGYSGP</sequence>
<proteinExistence type="predicted"/>
<name>A0A6F8Y3Y9_9ACTN</name>
<dbReference type="Proteomes" id="UP000502508">
    <property type="component" value="Chromosome"/>
</dbReference>
<protein>
    <submittedName>
        <fullName evidence="2">Uncharacterized protein</fullName>
    </submittedName>
</protein>
<dbReference type="EMBL" id="AP022870">
    <property type="protein sequence ID" value="BCB80815.1"/>
    <property type="molecule type" value="Genomic_DNA"/>
</dbReference>
<gene>
    <name evidence="2" type="ORF">Pflav_072250</name>
</gene>
<feature type="compositionally biased region" description="Basic and acidic residues" evidence="1">
    <location>
        <begin position="20"/>
        <end position="30"/>
    </location>
</feature>
<organism evidence="2 3">
    <name type="scientific">Phytohabitans flavus</name>
    <dbReference type="NCBI Taxonomy" id="1076124"/>
    <lineage>
        <taxon>Bacteria</taxon>
        <taxon>Bacillati</taxon>
        <taxon>Actinomycetota</taxon>
        <taxon>Actinomycetes</taxon>
        <taxon>Micromonosporales</taxon>
        <taxon>Micromonosporaceae</taxon>
    </lineage>
</organism>
<reference evidence="2 3" key="2">
    <citation type="submission" date="2020-03" db="EMBL/GenBank/DDBJ databases">
        <authorList>
            <person name="Ichikawa N."/>
            <person name="Kimura A."/>
            <person name="Kitahashi Y."/>
            <person name="Uohara A."/>
        </authorList>
    </citation>
    <scope>NUCLEOTIDE SEQUENCE [LARGE SCALE GENOMIC DNA]</scope>
    <source>
        <strain evidence="2 3">NBRC 107702</strain>
    </source>
</reference>